<feature type="region of interest" description="Disordered" evidence="1">
    <location>
        <begin position="1"/>
        <end position="25"/>
    </location>
</feature>
<dbReference type="AlphaFoldDB" id="A0A1I3PQM8"/>
<dbReference type="Proteomes" id="UP000183299">
    <property type="component" value="Unassembled WGS sequence"/>
</dbReference>
<dbReference type="EMBL" id="FORY01000003">
    <property type="protein sequence ID" value="SFJ23769.1"/>
    <property type="molecule type" value="Genomic_DNA"/>
</dbReference>
<dbReference type="OrthoDB" id="7870478at2"/>
<dbReference type="STRING" id="576117.SAMN04488138_10323"/>
<evidence type="ECO:0000256" key="1">
    <source>
        <dbReference type="SAM" id="MobiDB-lite"/>
    </source>
</evidence>
<gene>
    <name evidence="2" type="ORF">SAMN04488138_10323</name>
</gene>
<organism evidence="2 3">
    <name type="scientific">Celeribacter halophilus</name>
    <dbReference type="NCBI Taxonomy" id="576117"/>
    <lineage>
        <taxon>Bacteria</taxon>
        <taxon>Pseudomonadati</taxon>
        <taxon>Pseudomonadota</taxon>
        <taxon>Alphaproteobacteria</taxon>
        <taxon>Rhodobacterales</taxon>
        <taxon>Roseobacteraceae</taxon>
        <taxon>Celeribacter</taxon>
    </lineage>
</organism>
<keyword evidence="3" id="KW-1185">Reference proteome</keyword>
<reference evidence="2 3" key="1">
    <citation type="submission" date="2016-10" db="EMBL/GenBank/DDBJ databases">
        <authorList>
            <person name="de Groot N.N."/>
        </authorList>
    </citation>
    <scope>NUCLEOTIDE SEQUENCE [LARGE SCALE GENOMIC DNA]</scope>
    <source>
        <strain evidence="2 3">CGMCC 1.8891</strain>
    </source>
</reference>
<proteinExistence type="predicted"/>
<dbReference type="RefSeq" id="WP_066603847.1">
    <property type="nucleotide sequence ID" value="NZ_FORY01000003.1"/>
</dbReference>
<evidence type="ECO:0000313" key="3">
    <source>
        <dbReference type="Proteomes" id="UP000183299"/>
    </source>
</evidence>
<dbReference type="GeneID" id="98664127"/>
<name>A0A1I3PQM8_9RHOB</name>
<evidence type="ECO:0000313" key="2">
    <source>
        <dbReference type="EMBL" id="SFJ23769.1"/>
    </source>
</evidence>
<accession>A0A1I3PQM8</accession>
<sequence>MSAEKTKTPAKTPLAKAASAKGEKAPQKRLFMMLFEATAGAKTGLRMGARHAIMVFMVASEKKFAIGKAFKGLEVTGWTGMQIKKGADITGQKRFEDKALDASARKAMQKGAAFLVYKDEVKGQA</sequence>
<protein>
    <submittedName>
        <fullName evidence="2">Uncharacterized protein</fullName>
    </submittedName>
</protein>
<feature type="compositionally biased region" description="Low complexity" evidence="1">
    <location>
        <begin position="8"/>
        <end position="20"/>
    </location>
</feature>